<reference evidence="3" key="1">
    <citation type="submission" date="2016-12" db="EMBL/GenBank/DDBJ databases">
        <title>Comparative genomic analysis reveals the diversity, evolution, and environmental adaptation strategies of the genus Vibrio.</title>
        <authorList>
            <person name="Lin H."/>
            <person name="Wang X."/>
            <person name="Zhang X.-H."/>
        </authorList>
    </citation>
    <scope>NUCLEOTIDE SEQUENCE [LARGE SCALE GENOMIC DNA]</scope>
    <source>
        <strain evidence="3">QT6D1</strain>
    </source>
</reference>
<dbReference type="SMART" id="SM00901">
    <property type="entry name" value="FRG"/>
    <property type="match status" value="1"/>
</dbReference>
<dbReference type="Pfam" id="PF08867">
    <property type="entry name" value="FRG"/>
    <property type="match status" value="1"/>
</dbReference>
<name>A0AAN1KQF0_9VIBR</name>
<sequence>MKTKKCETVDQVFSMFTSIVPENQSIFRGVINSDYSLIPSVGRLPKLGDGLEELEREHMLLKQFKLKSSLKLQCEPKNDWEWLSLAQHYGLPTRLLDWSTNPLIALYFATAHAPEQLYGDDCLSDCAIYMLTSHVHIHSTYRVPPFSIDETLEFHAPSISERVVSQSGVFTVHHEPRNPFDSEHLFKFVIEGSLKPEIQKRLTVLGVHEATIYPGLDGIAKSLKTEMFSSTPRFHNPNTIPEYAKSQENGL</sequence>
<gene>
    <name evidence="2" type="ORF">BSZ05_21920</name>
</gene>
<organism evidence="2 3">
    <name type="scientific">Vibrio mediterranei</name>
    <dbReference type="NCBI Taxonomy" id="689"/>
    <lineage>
        <taxon>Bacteria</taxon>
        <taxon>Pseudomonadati</taxon>
        <taxon>Pseudomonadota</taxon>
        <taxon>Gammaproteobacteria</taxon>
        <taxon>Vibrionales</taxon>
        <taxon>Vibrionaceae</taxon>
        <taxon>Vibrio</taxon>
    </lineage>
</organism>
<dbReference type="AlphaFoldDB" id="A0AAN1KQF0"/>
<dbReference type="KEGG" id="vsh:BSZ05_21920"/>
<dbReference type="EMBL" id="CP018309">
    <property type="protein sequence ID" value="ASI92460.1"/>
    <property type="molecule type" value="Genomic_DNA"/>
</dbReference>
<dbReference type="InterPro" id="IPR014966">
    <property type="entry name" value="FRG-dom"/>
</dbReference>
<feature type="domain" description="FRG" evidence="1">
    <location>
        <begin position="21"/>
        <end position="129"/>
    </location>
</feature>
<evidence type="ECO:0000313" key="2">
    <source>
        <dbReference type="EMBL" id="ASI92460.1"/>
    </source>
</evidence>
<evidence type="ECO:0000259" key="1">
    <source>
        <dbReference type="SMART" id="SM00901"/>
    </source>
</evidence>
<dbReference type="RefSeq" id="WP_088878402.1">
    <property type="nucleotide sequence ID" value="NZ_CP018309.1"/>
</dbReference>
<evidence type="ECO:0000313" key="3">
    <source>
        <dbReference type="Proteomes" id="UP000197092"/>
    </source>
</evidence>
<accession>A0AAN1KQF0</accession>
<dbReference type="Proteomes" id="UP000197092">
    <property type="component" value="Chromosome 2"/>
</dbReference>
<proteinExistence type="predicted"/>
<protein>
    <recommendedName>
        <fullName evidence="1">FRG domain-containing protein</fullName>
    </recommendedName>
</protein>